<reference evidence="2" key="1">
    <citation type="submission" date="2016-10" db="EMBL/GenBank/DDBJ databases">
        <authorList>
            <person name="Varghese N."/>
            <person name="Submissions S."/>
        </authorList>
    </citation>
    <scope>NUCLEOTIDE SEQUENCE [LARGE SCALE GENOMIC DNA]</scope>
    <source>
        <strain evidence="2">CGMCC 1.12041</strain>
    </source>
</reference>
<dbReference type="Proteomes" id="UP000198639">
    <property type="component" value="Unassembled WGS sequence"/>
</dbReference>
<gene>
    <name evidence="1" type="ORF">SAMN05216204_10436</name>
</gene>
<evidence type="ECO:0000313" key="1">
    <source>
        <dbReference type="EMBL" id="SFC13591.1"/>
    </source>
</evidence>
<evidence type="ECO:0008006" key="3">
    <source>
        <dbReference type="Google" id="ProtNLM"/>
    </source>
</evidence>
<dbReference type="RefSeq" id="WP_091871898.1">
    <property type="nucleotide sequence ID" value="NZ_FOLD01000004.1"/>
</dbReference>
<dbReference type="PANTHER" id="PTHR38785">
    <property type="entry name" value="HOMOLOG OF VIRK"/>
    <property type="match status" value="1"/>
</dbReference>
<dbReference type="STRING" id="1164594.SAMN05216204_10436"/>
<name>A0A1I1GQ06_9BURK</name>
<accession>A0A1I1GQ06</accession>
<protein>
    <recommendedName>
        <fullName evidence="3">DUF535 domain-containing protein</fullName>
    </recommendedName>
</protein>
<dbReference type="InterPro" id="IPR007488">
    <property type="entry name" value="DUF535"/>
</dbReference>
<dbReference type="OrthoDB" id="1238765at2"/>
<dbReference type="EMBL" id="FOLD01000004">
    <property type="protein sequence ID" value="SFC13591.1"/>
    <property type="molecule type" value="Genomic_DNA"/>
</dbReference>
<dbReference type="AlphaFoldDB" id="A0A1I1GQ06"/>
<dbReference type="PANTHER" id="PTHR38785:SF1">
    <property type="entry name" value="HOMOLOG OF VIRK"/>
    <property type="match status" value="1"/>
</dbReference>
<keyword evidence="2" id="KW-1185">Reference proteome</keyword>
<dbReference type="Pfam" id="PF04393">
    <property type="entry name" value="DUF535"/>
    <property type="match status" value="2"/>
</dbReference>
<sequence>MILAHLTKHWLARRSQYTSASWMLSIARSLRVLRYWREHQALCRLDLVRRFVAAPHNDDLFHHLSHRSYLAQDLSPRQRVQCVLSHYRFEDTAFSNAYHQAVYGGGGLTLWQHDTGPHNFLLRLEMAPRHDAEGDLTISLVADGKYLHRLSYTWVDGQLAGVALPTVPFVTRNQGRWTDSGAAFDAFEEAFPNNSPSFFCFAAMQGVAQALGIDQVVAIKCSAHIAYNPADVKHFENAYDGFWKILGGIEMPGRSYLIRLPFYLKPLADMPSKHRKRAAQRREFWRAIGDSTRSTLLRHMVPATSPHTRTATEPLTAEA</sequence>
<dbReference type="GO" id="GO:0006974">
    <property type="term" value="P:DNA damage response"/>
    <property type="evidence" value="ECO:0007669"/>
    <property type="project" value="TreeGrafter"/>
</dbReference>
<proteinExistence type="predicted"/>
<organism evidence="1 2">
    <name type="scientific">Massilia yuzhufengensis</name>
    <dbReference type="NCBI Taxonomy" id="1164594"/>
    <lineage>
        <taxon>Bacteria</taxon>
        <taxon>Pseudomonadati</taxon>
        <taxon>Pseudomonadota</taxon>
        <taxon>Betaproteobacteria</taxon>
        <taxon>Burkholderiales</taxon>
        <taxon>Oxalobacteraceae</taxon>
        <taxon>Telluria group</taxon>
        <taxon>Massilia</taxon>
    </lineage>
</organism>
<evidence type="ECO:0000313" key="2">
    <source>
        <dbReference type="Proteomes" id="UP000198639"/>
    </source>
</evidence>